<evidence type="ECO:0000256" key="4">
    <source>
        <dbReference type="RuleBase" id="RU000682"/>
    </source>
</evidence>
<sequence length="325" mass="37214">MEGQYHHLDMAHNTYEGDMTRIRDEEFDSANTKSGNENQEGGSGDEQHPRPKRKRYHRHTQHQIQEMEAFFKECLHPDNKQRKELSRELGEALNNASCPNWGGPTAIGEMSFDEHHLRLENTRWREEIDRISAVAARYVDKPVRNYSVISPPMPPRPVDLSVENFRGKPGIGVETYEAGDLLRSIGMNSLDGIESVLNEEEYTRIFPHGVGPKPIGFKREWSTMFSDIVSRVLTIEVLSTGVARNYNGALQVMTAEFQLLTPLVPTRERYYVRYYKQHADGTWVVVDVSLDNICPSPTPRCRRRPSGCLIQEMPNGYSKVHGLKM</sequence>
<evidence type="ECO:0000256" key="5">
    <source>
        <dbReference type="SAM" id="MobiDB-lite"/>
    </source>
</evidence>
<dbReference type="InterPro" id="IPR001356">
    <property type="entry name" value="HD"/>
</dbReference>
<evidence type="ECO:0000256" key="3">
    <source>
        <dbReference type="ARBA" id="ARBA00023054"/>
    </source>
</evidence>
<feature type="compositionally biased region" description="Polar residues" evidence="5">
    <location>
        <begin position="29"/>
        <end position="40"/>
    </location>
</feature>
<dbReference type="PROSITE" id="PS50848">
    <property type="entry name" value="START"/>
    <property type="match status" value="1"/>
</dbReference>
<name>A0A6N2MLK6_SALVM</name>
<dbReference type="EMBL" id="CAADRP010001878">
    <property type="protein sequence ID" value="VFU55264.1"/>
    <property type="molecule type" value="Genomic_DNA"/>
</dbReference>
<evidence type="ECO:0000259" key="6">
    <source>
        <dbReference type="PROSITE" id="PS50848"/>
    </source>
</evidence>
<evidence type="ECO:0000256" key="2">
    <source>
        <dbReference type="ARBA" id="ARBA00006789"/>
    </source>
</evidence>
<evidence type="ECO:0000313" key="7">
    <source>
        <dbReference type="EMBL" id="VFU55264.1"/>
    </source>
</evidence>
<dbReference type="PANTHER" id="PTHR45654:SF93">
    <property type="entry name" value="HOMEOBOX-LEUCINE ZIPPER PROTEIN HDG2-RELATED"/>
    <property type="match status" value="1"/>
</dbReference>
<gene>
    <name evidence="7" type="ORF">SVIM_LOCUS391940</name>
</gene>
<dbReference type="Gene3D" id="1.10.10.60">
    <property type="entry name" value="Homeodomain-like"/>
    <property type="match status" value="1"/>
</dbReference>
<dbReference type="Pfam" id="PF01852">
    <property type="entry name" value="START"/>
    <property type="match status" value="1"/>
</dbReference>
<dbReference type="Gene3D" id="3.30.530.20">
    <property type="match status" value="1"/>
</dbReference>
<protein>
    <recommendedName>
        <fullName evidence="6">START domain-containing protein</fullName>
    </recommendedName>
</protein>
<dbReference type="PANTHER" id="PTHR45654">
    <property type="entry name" value="HOMEOBOX-LEUCINE ZIPPER PROTEIN MERISTEM L1"/>
    <property type="match status" value="1"/>
</dbReference>
<evidence type="ECO:0000256" key="1">
    <source>
        <dbReference type="ARBA" id="ARBA00004123"/>
    </source>
</evidence>
<keyword evidence="4" id="KW-0539">Nucleus</keyword>
<keyword evidence="4" id="KW-0371">Homeobox</keyword>
<dbReference type="GO" id="GO:0003677">
    <property type="term" value="F:DNA binding"/>
    <property type="evidence" value="ECO:0007669"/>
    <property type="project" value="UniProtKB-KW"/>
</dbReference>
<organism evidence="7">
    <name type="scientific">Salix viminalis</name>
    <name type="common">Common osier</name>
    <name type="synonym">Basket willow</name>
    <dbReference type="NCBI Taxonomy" id="40686"/>
    <lineage>
        <taxon>Eukaryota</taxon>
        <taxon>Viridiplantae</taxon>
        <taxon>Streptophyta</taxon>
        <taxon>Embryophyta</taxon>
        <taxon>Tracheophyta</taxon>
        <taxon>Spermatophyta</taxon>
        <taxon>Magnoliopsida</taxon>
        <taxon>eudicotyledons</taxon>
        <taxon>Gunneridae</taxon>
        <taxon>Pentapetalae</taxon>
        <taxon>rosids</taxon>
        <taxon>fabids</taxon>
        <taxon>Malpighiales</taxon>
        <taxon>Salicaceae</taxon>
        <taxon>Saliceae</taxon>
        <taxon>Salix</taxon>
    </lineage>
</organism>
<comment type="subcellular location">
    <subcellularLocation>
        <location evidence="1 4">Nucleus</location>
    </subcellularLocation>
</comment>
<dbReference type="InterPro" id="IPR009057">
    <property type="entry name" value="Homeodomain-like_sf"/>
</dbReference>
<dbReference type="SUPFAM" id="SSF55961">
    <property type="entry name" value="Bet v1-like"/>
    <property type="match status" value="1"/>
</dbReference>
<dbReference type="GO" id="GO:0005634">
    <property type="term" value="C:nucleus"/>
    <property type="evidence" value="ECO:0007669"/>
    <property type="project" value="UniProtKB-SubCell"/>
</dbReference>
<reference evidence="7" key="1">
    <citation type="submission" date="2019-03" db="EMBL/GenBank/DDBJ databases">
        <authorList>
            <person name="Mank J."/>
            <person name="Almeida P."/>
        </authorList>
    </citation>
    <scope>NUCLEOTIDE SEQUENCE</scope>
    <source>
        <strain evidence="7">78183</strain>
    </source>
</reference>
<keyword evidence="3" id="KW-0175">Coiled coil</keyword>
<dbReference type="Pfam" id="PF00046">
    <property type="entry name" value="Homeodomain"/>
    <property type="match status" value="1"/>
</dbReference>
<dbReference type="AlphaFoldDB" id="A0A6N2MLK6"/>
<feature type="domain" description="START" evidence="6">
    <location>
        <begin position="218"/>
        <end position="325"/>
    </location>
</feature>
<feature type="compositionally biased region" description="Basic residues" evidence="5">
    <location>
        <begin position="50"/>
        <end position="61"/>
    </location>
</feature>
<dbReference type="InterPro" id="IPR023393">
    <property type="entry name" value="START-like_dom_sf"/>
</dbReference>
<dbReference type="GO" id="GO:0008289">
    <property type="term" value="F:lipid binding"/>
    <property type="evidence" value="ECO:0007669"/>
    <property type="project" value="InterPro"/>
</dbReference>
<feature type="region of interest" description="Disordered" evidence="5">
    <location>
        <begin position="1"/>
        <end position="61"/>
    </location>
</feature>
<accession>A0A6N2MLK6</accession>
<proteinExistence type="inferred from homology"/>
<dbReference type="SMART" id="SM00389">
    <property type="entry name" value="HOX"/>
    <property type="match status" value="1"/>
</dbReference>
<keyword evidence="4" id="KW-0238">DNA-binding</keyword>
<dbReference type="InterPro" id="IPR002913">
    <property type="entry name" value="START_lipid-bd_dom"/>
</dbReference>
<dbReference type="SUPFAM" id="SSF46689">
    <property type="entry name" value="Homeodomain-like"/>
    <property type="match status" value="1"/>
</dbReference>
<comment type="similarity">
    <text evidence="2">Belongs to the HD-ZIP homeobox family. Class IV subfamily.</text>
</comment>
<feature type="compositionally biased region" description="Basic and acidic residues" evidence="5">
    <location>
        <begin position="1"/>
        <end position="10"/>
    </location>
</feature>
<dbReference type="InterPro" id="IPR042160">
    <property type="entry name" value="HD-Zip_IV"/>
</dbReference>